<feature type="region of interest" description="Disordered" evidence="1">
    <location>
        <begin position="1"/>
        <end position="51"/>
    </location>
</feature>
<dbReference type="AlphaFoldDB" id="A0AB34GR45"/>
<accession>A0AB34GR45</accession>
<evidence type="ECO:0000313" key="2">
    <source>
        <dbReference type="EMBL" id="KAJ8780930.1"/>
    </source>
</evidence>
<dbReference type="Proteomes" id="UP001159641">
    <property type="component" value="Unassembled WGS sequence"/>
</dbReference>
<proteinExistence type="predicted"/>
<sequence length="74" mass="8250">MEWWTSQAESAKPASVTWGGPPRIGPELPRLPTGERTPTSKPPEMLADPTGKGWVDAWWSDRAPWLSRLSLLQP</sequence>
<organism evidence="2 3">
    <name type="scientific">Eschrichtius robustus</name>
    <name type="common">California gray whale</name>
    <name type="synonym">Eschrichtius gibbosus</name>
    <dbReference type="NCBI Taxonomy" id="9764"/>
    <lineage>
        <taxon>Eukaryota</taxon>
        <taxon>Metazoa</taxon>
        <taxon>Chordata</taxon>
        <taxon>Craniata</taxon>
        <taxon>Vertebrata</taxon>
        <taxon>Euteleostomi</taxon>
        <taxon>Mammalia</taxon>
        <taxon>Eutheria</taxon>
        <taxon>Laurasiatheria</taxon>
        <taxon>Artiodactyla</taxon>
        <taxon>Whippomorpha</taxon>
        <taxon>Cetacea</taxon>
        <taxon>Mysticeti</taxon>
        <taxon>Eschrichtiidae</taxon>
        <taxon>Eschrichtius</taxon>
    </lineage>
</organism>
<evidence type="ECO:0000256" key="1">
    <source>
        <dbReference type="SAM" id="MobiDB-lite"/>
    </source>
</evidence>
<dbReference type="EMBL" id="JAIQCJ010002152">
    <property type="protein sequence ID" value="KAJ8780930.1"/>
    <property type="molecule type" value="Genomic_DNA"/>
</dbReference>
<name>A0AB34GR45_ESCRO</name>
<keyword evidence="3" id="KW-1185">Reference proteome</keyword>
<comment type="caution">
    <text evidence="2">The sequence shown here is derived from an EMBL/GenBank/DDBJ whole genome shotgun (WGS) entry which is preliminary data.</text>
</comment>
<reference evidence="2 3" key="1">
    <citation type="submission" date="2022-11" db="EMBL/GenBank/DDBJ databases">
        <title>Whole genome sequence of Eschrichtius robustus ER-17-0199.</title>
        <authorList>
            <person name="Bruniche-Olsen A."/>
            <person name="Black A.N."/>
            <person name="Fields C.J."/>
            <person name="Walden K."/>
            <person name="Dewoody J.A."/>
        </authorList>
    </citation>
    <scope>NUCLEOTIDE SEQUENCE [LARGE SCALE GENOMIC DNA]</scope>
    <source>
        <strain evidence="2">ER-17-0199</strain>
        <tissue evidence="2">Blubber</tissue>
    </source>
</reference>
<evidence type="ECO:0000313" key="3">
    <source>
        <dbReference type="Proteomes" id="UP001159641"/>
    </source>
</evidence>
<gene>
    <name evidence="2" type="ORF">J1605_000973</name>
</gene>
<protein>
    <submittedName>
        <fullName evidence="2">Uncharacterized protein</fullName>
    </submittedName>
</protein>